<evidence type="ECO:0000313" key="8">
    <source>
        <dbReference type="EMBL" id="MDV7133764.1"/>
    </source>
</evidence>
<keyword evidence="4" id="KW-0238">DNA-binding</keyword>
<gene>
    <name evidence="9" type="ORF">CSW57_12265</name>
    <name evidence="10" type="ORF">DFJ75_4597</name>
    <name evidence="8" type="ORF">R4198_08645</name>
</gene>
<evidence type="ECO:0000256" key="5">
    <source>
        <dbReference type="ARBA" id="ARBA00023163"/>
    </source>
</evidence>
<dbReference type="InterPro" id="IPR013249">
    <property type="entry name" value="RNA_pol_sigma70_r4_t2"/>
</dbReference>
<evidence type="ECO:0000313" key="10">
    <source>
        <dbReference type="EMBL" id="RKR97706.1"/>
    </source>
</evidence>
<dbReference type="Pfam" id="PF04542">
    <property type="entry name" value="Sigma70_r2"/>
    <property type="match status" value="1"/>
</dbReference>
<dbReference type="EMBL" id="PEBD01000008">
    <property type="protein sequence ID" value="PHV67379.1"/>
    <property type="molecule type" value="Genomic_DNA"/>
</dbReference>
<keyword evidence="2" id="KW-0805">Transcription regulation</keyword>
<keyword evidence="5" id="KW-0804">Transcription</keyword>
<name>A0A2G3PNF3_WILMA</name>
<dbReference type="SUPFAM" id="SSF88946">
    <property type="entry name" value="Sigma2 domain of RNA polymerase sigma factors"/>
    <property type="match status" value="1"/>
</dbReference>
<dbReference type="InterPro" id="IPR007627">
    <property type="entry name" value="RNA_pol_sigma70_r2"/>
</dbReference>
<reference evidence="10 12" key="2">
    <citation type="submission" date="2018-10" db="EMBL/GenBank/DDBJ databases">
        <title>Sequencing the genomes of 1000 actinobacteria strains.</title>
        <authorList>
            <person name="Klenk H.-P."/>
        </authorList>
    </citation>
    <scope>NUCLEOTIDE SEQUENCE [LARGE SCALE GENOMIC DNA]</scope>
    <source>
        <strain evidence="10 12">DSM 44343</strain>
    </source>
</reference>
<dbReference type="Proteomes" id="UP000274762">
    <property type="component" value="Unassembled WGS sequence"/>
</dbReference>
<evidence type="ECO:0000313" key="13">
    <source>
        <dbReference type="Proteomes" id="UP001185792"/>
    </source>
</evidence>
<reference evidence="8 13" key="3">
    <citation type="submission" date="2023-10" db="EMBL/GenBank/DDBJ databases">
        <title>Development of a sustainable strategy for remediation of hydrocarbon-contaminated territories based on the waste exchange concept.</title>
        <authorList>
            <person name="Krivoruchko A."/>
        </authorList>
    </citation>
    <scope>NUCLEOTIDE SEQUENCE [LARGE SCALE GENOMIC DNA]</scope>
    <source>
        <strain evidence="8 13">IEGM 1236</strain>
    </source>
</reference>
<proteinExistence type="inferred from homology"/>
<reference evidence="9 11" key="1">
    <citation type="submission" date="2017-10" db="EMBL/GenBank/DDBJ databases">
        <title>The draft genome sequence of Williamsia sp. BULT 1.1 isolated from the semi-arid grassland soils from South Africa.</title>
        <authorList>
            <person name="Kabwe M.H."/>
            <person name="Govender N."/>
            <person name="Mutseka Lunga P."/>
            <person name="Vikram S."/>
            <person name="Makhalanyane T.P."/>
        </authorList>
    </citation>
    <scope>NUCLEOTIDE SEQUENCE [LARGE SCALE GENOMIC DNA]</scope>
    <source>
        <strain evidence="9 11">BULT 1.1</strain>
    </source>
</reference>
<dbReference type="GO" id="GO:0003677">
    <property type="term" value="F:DNA binding"/>
    <property type="evidence" value="ECO:0007669"/>
    <property type="project" value="UniProtKB-KW"/>
</dbReference>
<comment type="similarity">
    <text evidence="1">Belongs to the sigma-70 factor family. ECF subfamily.</text>
</comment>
<dbReference type="GO" id="GO:0016987">
    <property type="term" value="F:sigma factor activity"/>
    <property type="evidence" value="ECO:0007669"/>
    <property type="project" value="UniProtKB-KW"/>
</dbReference>
<evidence type="ECO:0000256" key="4">
    <source>
        <dbReference type="ARBA" id="ARBA00023125"/>
    </source>
</evidence>
<dbReference type="InterPro" id="IPR014284">
    <property type="entry name" value="RNA_pol_sigma-70_dom"/>
</dbReference>
<dbReference type="Proteomes" id="UP001185792">
    <property type="component" value="Unassembled WGS sequence"/>
</dbReference>
<dbReference type="PANTHER" id="PTHR43133:SF51">
    <property type="entry name" value="RNA POLYMERASE SIGMA FACTOR"/>
    <property type="match status" value="1"/>
</dbReference>
<evidence type="ECO:0000256" key="3">
    <source>
        <dbReference type="ARBA" id="ARBA00023082"/>
    </source>
</evidence>
<evidence type="ECO:0000313" key="11">
    <source>
        <dbReference type="Proteomes" id="UP000225108"/>
    </source>
</evidence>
<keyword evidence="3" id="KW-0731">Sigma factor</keyword>
<dbReference type="InterPro" id="IPR039425">
    <property type="entry name" value="RNA_pol_sigma-70-like"/>
</dbReference>
<dbReference type="Gene3D" id="1.10.10.10">
    <property type="entry name" value="Winged helix-like DNA-binding domain superfamily/Winged helix DNA-binding domain"/>
    <property type="match status" value="1"/>
</dbReference>
<dbReference type="SUPFAM" id="SSF88659">
    <property type="entry name" value="Sigma3 and sigma4 domains of RNA polymerase sigma factors"/>
    <property type="match status" value="1"/>
</dbReference>
<evidence type="ECO:0000313" key="9">
    <source>
        <dbReference type="EMBL" id="PHV67379.1"/>
    </source>
</evidence>
<dbReference type="GO" id="GO:0006352">
    <property type="term" value="P:DNA-templated transcription initiation"/>
    <property type="evidence" value="ECO:0007669"/>
    <property type="project" value="InterPro"/>
</dbReference>
<dbReference type="Pfam" id="PF08281">
    <property type="entry name" value="Sigma70_r4_2"/>
    <property type="match status" value="1"/>
</dbReference>
<sequence>MSERDLVLRSQEGDQAAFGELVTRNRDQIWAVCLRITANRHDAEDALQDALIAAWQNIGKFRGDSKFTSWMYRIAANAALAVIRKRLDTSADGPPEFESAAPRIDAQVTDVDRVRTALAALPLEFREAIVLREFGDLSYQEIADQQGVGVQTVKSRINRARAKLLEILQDA</sequence>
<feature type="domain" description="RNA polymerase sigma factor 70 region 4 type 2" evidence="7">
    <location>
        <begin position="113"/>
        <end position="164"/>
    </location>
</feature>
<evidence type="ECO:0000259" key="7">
    <source>
        <dbReference type="Pfam" id="PF08281"/>
    </source>
</evidence>
<dbReference type="InterPro" id="IPR036388">
    <property type="entry name" value="WH-like_DNA-bd_sf"/>
</dbReference>
<dbReference type="EMBL" id="JAWLUM010000001">
    <property type="protein sequence ID" value="MDV7133764.1"/>
    <property type="molecule type" value="Genomic_DNA"/>
</dbReference>
<dbReference type="RefSeq" id="WP_062794739.1">
    <property type="nucleotide sequence ID" value="NZ_CBCRXS010000001.1"/>
</dbReference>
<accession>A0A495K8S6</accession>
<dbReference type="OrthoDB" id="5244716at2"/>
<comment type="caution">
    <text evidence="9">The sequence shown here is derived from an EMBL/GenBank/DDBJ whole genome shotgun (WGS) entry which is preliminary data.</text>
</comment>
<evidence type="ECO:0000313" key="12">
    <source>
        <dbReference type="Proteomes" id="UP000274762"/>
    </source>
</evidence>
<feature type="domain" description="RNA polymerase sigma-70 region 2" evidence="6">
    <location>
        <begin position="21"/>
        <end position="86"/>
    </location>
</feature>
<dbReference type="Gene3D" id="1.10.1740.10">
    <property type="match status" value="1"/>
</dbReference>
<dbReference type="PANTHER" id="PTHR43133">
    <property type="entry name" value="RNA POLYMERASE ECF-TYPE SIGMA FACTO"/>
    <property type="match status" value="1"/>
</dbReference>
<keyword evidence="13" id="KW-1185">Reference proteome</keyword>
<evidence type="ECO:0000256" key="2">
    <source>
        <dbReference type="ARBA" id="ARBA00023015"/>
    </source>
</evidence>
<dbReference type="InterPro" id="IPR013324">
    <property type="entry name" value="RNA_pol_sigma_r3/r4-like"/>
</dbReference>
<dbReference type="AlphaFoldDB" id="A0A2G3PNF3"/>
<accession>A0A2G3PNF3</accession>
<organism evidence="9 11">
    <name type="scientific">Williamsia marianensis</name>
    <dbReference type="NCBI Taxonomy" id="85044"/>
    <lineage>
        <taxon>Bacteria</taxon>
        <taxon>Bacillati</taxon>
        <taxon>Actinomycetota</taxon>
        <taxon>Actinomycetes</taxon>
        <taxon>Mycobacteriales</taxon>
        <taxon>Nocardiaceae</taxon>
        <taxon>Williamsia</taxon>
    </lineage>
</organism>
<dbReference type="Proteomes" id="UP000225108">
    <property type="component" value="Unassembled WGS sequence"/>
</dbReference>
<evidence type="ECO:0000259" key="6">
    <source>
        <dbReference type="Pfam" id="PF04542"/>
    </source>
</evidence>
<dbReference type="EMBL" id="RBKV01000001">
    <property type="protein sequence ID" value="RKR97706.1"/>
    <property type="molecule type" value="Genomic_DNA"/>
</dbReference>
<dbReference type="CDD" id="cd06171">
    <property type="entry name" value="Sigma70_r4"/>
    <property type="match status" value="1"/>
</dbReference>
<dbReference type="InterPro" id="IPR013325">
    <property type="entry name" value="RNA_pol_sigma_r2"/>
</dbReference>
<evidence type="ECO:0000256" key="1">
    <source>
        <dbReference type="ARBA" id="ARBA00010641"/>
    </source>
</evidence>
<protein>
    <submittedName>
        <fullName evidence="10">RNA polymerase sigma-70 factor (ECF subfamily)</fullName>
    </submittedName>
    <submittedName>
        <fullName evidence="9">RNA polymerase subunit sigma</fullName>
    </submittedName>
    <submittedName>
        <fullName evidence="8">Sigma-70 family RNA polymerase sigma factor</fullName>
    </submittedName>
</protein>
<dbReference type="NCBIfam" id="TIGR02937">
    <property type="entry name" value="sigma70-ECF"/>
    <property type="match status" value="1"/>
</dbReference>